<dbReference type="InterPro" id="IPR036388">
    <property type="entry name" value="WH-like_DNA-bd_sf"/>
</dbReference>
<dbReference type="SMART" id="SM00421">
    <property type="entry name" value="HTH_LUXR"/>
    <property type="match status" value="1"/>
</dbReference>
<dbReference type="PRINTS" id="PR00038">
    <property type="entry name" value="HTHLUXR"/>
</dbReference>
<keyword evidence="3" id="KW-1185">Reference proteome</keyword>
<dbReference type="Pfam" id="PF00196">
    <property type="entry name" value="GerE"/>
    <property type="match status" value="1"/>
</dbReference>
<dbReference type="CDD" id="cd06170">
    <property type="entry name" value="LuxR_C_like"/>
    <property type="match status" value="1"/>
</dbReference>
<dbReference type="GO" id="GO:0003677">
    <property type="term" value="F:DNA binding"/>
    <property type="evidence" value="ECO:0007669"/>
    <property type="project" value="InterPro"/>
</dbReference>
<dbReference type="Pfam" id="PF25873">
    <property type="entry name" value="WHD_MalT"/>
    <property type="match status" value="1"/>
</dbReference>
<dbReference type="SUPFAM" id="SSF52540">
    <property type="entry name" value="P-loop containing nucleoside triphosphate hydrolases"/>
    <property type="match status" value="1"/>
</dbReference>
<name>A0A7Z1AXW4_9PSEU</name>
<dbReference type="PROSITE" id="PS50043">
    <property type="entry name" value="HTH_LUXR_2"/>
    <property type="match status" value="1"/>
</dbReference>
<organism evidence="2 3">
    <name type="scientific">Actinophytocola xinjiangensis</name>
    <dbReference type="NCBI Taxonomy" id="485602"/>
    <lineage>
        <taxon>Bacteria</taxon>
        <taxon>Bacillati</taxon>
        <taxon>Actinomycetota</taxon>
        <taxon>Actinomycetes</taxon>
        <taxon>Pseudonocardiales</taxon>
        <taxon>Pseudonocardiaceae</taxon>
    </lineage>
</organism>
<dbReference type="GO" id="GO:0006355">
    <property type="term" value="P:regulation of DNA-templated transcription"/>
    <property type="evidence" value="ECO:0007669"/>
    <property type="project" value="InterPro"/>
</dbReference>
<feature type="domain" description="HTH luxR-type" evidence="1">
    <location>
        <begin position="814"/>
        <end position="879"/>
    </location>
</feature>
<evidence type="ECO:0000259" key="1">
    <source>
        <dbReference type="PROSITE" id="PS50043"/>
    </source>
</evidence>
<reference evidence="2 3" key="1">
    <citation type="submission" date="2016-12" db="EMBL/GenBank/DDBJ databases">
        <title>The draft genome sequence of Actinophytocola xinjiangensis.</title>
        <authorList>
            <person name="Wang W."/>
            <person name="Yuan L."/>
        </authorList>
    </citation>
    <scope>NUCLEOTIDE SEQUENCE [LARGE SCALE GENOMIC DNA]</scope>
    <source>
        <strain evidence="2 3">CGMCC 4.4663</strain>
    </source>
</reference>
<dbReference type="OrthoDB" id="134985at2"/>
<sequence>MPEPATGDRRRRVPRTKLAVPALPPQLVSRPRLLALLDGAVRAMVTLVSASAGTGKTLLLAEWVRGRGTHDTAWVSLDSDDNEDDRFWSALLEAMAGCETVPPTSPLRALTLPPDPSSDPRFLAELVNALDELDEPVLLVLDDVHELTDPRPLHGLETLLRHHPAGLRLVLAARHDPLLPLGRLRLTDQLTEVRAADLRFSAGEAGALLDAAGIDLDTAQLGDLLDQTEGWAAGLRLAALSLAEGEHQRVLDDLAANDRVVGGYLVDEVLSGLPPELGEFLAAISVCEQVSAPLAAELSGRADAGALLDSLTRLTSLVTPVDTTRTWYHVHALLRSHLLADLTRQTPGRAARLHAGAAGWFAADGQPARALAHAIEAGDAATAGDLATRFATALVLDGDHDLVRRLLEVAGQDLVARDSRLALVAALLRLEHADPAGAERDLATADAAWPADASAELTTLRRLVLARRAQLGGDVDEQLLATDQFDHGHEDDPLLDALTRLCRGTALLAAGRAPAAREHLDAATALAREHGHEYLTAQCLTALAALAAASGDHGRVPALAGEADRLGSRHGWRHTVTAATADALRGYGALLAADPAAGLEHATRAATVTDELADDPAGRGPRLLVETVRGAAEFELGEWTTGARRLQRAPLIAGTARLPDDQVALTAVLGHRAALLLGWGQAAGQLLDWAQAAIPDAGEIELMRARAQLALGRHHAVDRIIAPLLEGTARIVVGWTVIDAWLLSCEAALGAGEREPALRALRRALGGAERLDVLHPVVFARADVVELLTAGLGSFGALDPFAQRAFATLRGLDLPPLPVPLTPRERGILRMLPTARSLDEIAKDLTVSPNTVKTHVRAIYAKLGVTRRRDAVEVASERGLLAEAAAAGNPATVDTGKW</sequence>
<dbReference type="InterPro" id="IPR016032">
    <property type="entry name" value="Sig_transdc_resp-reg_C-effctor"/>
</dbReference>
<gene>
    <name evidence="2" type="ORF">BLA60_23425</name>
</gene>
<dbReference type="InterPro" id="IPR000792">
    <property type="entry name" value="Tscrpt_reg_LuxR_C"/>
</dbReference>
<dbReference type="Gene3D" id="3.40.50.300">
    <property type="entry name" value="P-loop containing nucleotide triphosphate hydrolases"/>
    <property type="match status" value="1"/>
</dbReference>
<dbReference type="InterPro" id="IPR059106">
    <property type="entry name" value="WHD_MalT"/>
</dbReference>
<dbReference type="EMBL" id="MSIF01000012">
    <property type="protein sequence ID" value="OLF08373.1"/>
    <property type="molecule type" value="Genomic_DNA"/>
</dbReference>
<comment type="caution">
    <text evidence="2">The sequence shown here is derived from an EMBL/GenBank/DDBJ whole genome shotgun (WGS) entry which is preliminary data.</text>
</comment>
<dbReference type="AlphaFoldDB" id="A0A7Z1AXW4"/>
<dbReference type="InterPro" id="IPR027417">
    <property type="entry name" value="P-loop_NTPase"/>
</dbReference>
<accession>A0A7Z1AXW4</accession>
<dbReference type="Gene3D" id="1.10.10.10">
    <property type="entry name" value="Winged helix-like DNA-binding domain superfamily/Winged helix DNA-binding domain"/>
    <property type="match status" value="1"/>
</dbReference>
<dbReference type="Proteomes" id="UP000185696">
    <property type="component" value="Unassembled WGS sequence"/>
</dbReference>
<proteinExistence type="predicted"/>
<dbReference type="Gene3D" id="1.25.40.10">
    <property type="entry name" value="Tetratricopeptide repeat domain"/>
    <property type="match status" value="1"/>
</dbReference>
<dbReference type="InterPro" id="IPR011990">
    <property type="entry name" value="TPR-like_helical_dom_sf"/>
</dbReference>
<protein>
    <recommendedName>
        <fullName evidence="1">HTH luxR-type domain-containing protein</fullName>
    </recommendedName>
</protein>
<evidence type="ECO:0000313" key="3">
    <source>
        <dbReference type="Proteomes" id="UP000185696"/>
    </source>
</evidence>
<dbReference type="RefSeq" id="WP_075135115.1">
    <property type="nucleotide sequence ID" value="NZ_MSIF01000012.1"/>
</dbReference>
<evidence type="ECO:0000313" key="2">
    <source>
        <dbReference type="EMBL" id="OLF08373.1"/>
    </source>
</evidence>
<dbReference type="SUPFAM" id="SSF46894">
    <property type="entry name" value="C-terminal effector domain of the bipartite response regulators"/>
    <property type="match status" value="1"/>
</dbReference>